<keyword evidence="1" id="KW-0067">ATP-binding</keyword>
<organism evidence="3 4">
    <name type="scientific">Anaerobacillus alkaliphilus</name>
    <dbReference type="NCBI Taxonomy" id="1548597"/>
    <lineage>
        <taxon>Bacteria</taxon>
        <taxon>Bacillati</taxon>
        <taxon>Bacillota</taxon>
        <taxon>Bacilli</taxon>
        <taxon>Bacillales</taxon>
        <taxon>Bacillaceae</taxon>
        <taxon>Anaerobacillus</taxon>
    </lineage>
</organism>
<name>A0A4Q0VQ80_9BACI</name>
<dbReference type="GO" id="GO:0043774">
    <property type="term" value="F:coenzyme F420-2 alpha-glutamyl ligase activity"/>
    <property type="evidence" value="ECO:0007669"/>
    <property type="project" value="TreeGrafter"/>
</dbReference>
<keyword evidence="4" id="KW-1185">Reference proteome</keyword>
<dbReference type="InterPro" id="IPR013651">
    <property type="entry name" value="ATP-grasp_RimK-type"/>
</dbReference>
<dbReference type="GO" id="GO:0005737">
    <property type="term" value="C:cytoplasm"/>
    <property type="evidence" value="ECO:0007669"/>
    <property type="project" value="TreeGrafter"/>
</dbReference>
<gene>
    <name evidence="3" type="ORF">DS745_19070</name>
</gene>
<dbReference type="AlphaFoldDB" id="A0A4Q0VQ80"/>
<accession>A0A4Q0VQ80</accession>
<sequence length="289" mass="32988">MKKTGWLIYNQEMSELNEGFISWFMEEAVQLDIKLHVLIKEDLSYGIANNDLFLLHQGEKIEYPDFVIMRNNDPLLSKQLENLGLKVFNTSFTSEISNHKGKTHQYLAGKGIPMLDTVFVRREEFRPQSIPFSYPIVVKEVAGKGGNEVFSASNQEELEQLLETITAKEIIIQKMGDVPGKDVRVFVVGNEIIAAILRYSDRDFRANYSLGGQARLYDLSENEKSLVYKVIEQFKGDIGFVGIDFLFNKDGSFVFNEIEDVAGSRTLYANSKVNIVKHYLEFVLKTIEC</sequence>
<dbReference type="Gene3D" id="3.40.50.20">
    <property type="match status" value="1"/>
</dbReference>
<dbReference type="RefSeq" id="WP_129079785.1">
    <property type="nucleotide sequence ID" value="NZ_QOUX01000046.1"/>
</dbReference>
<dbReference type="Gene3D" id="3.30.470.20">
    <property type="entry name" value="ATP-grasp fold, B domain"/>
    <property type="match status" value="1"/>
</dbReference>
<comment type="caution">
    <text evidence="3">The sequence shown here is derived from an EMBL/GenBank/DDBJ whole genome shotgun (WGS) entry which is preliminary data.</text>
</comment>
<dbReference type="PROSITE" id="PS50975">
    <property type="entry name" value="ATP_GRASP"/>
    <property type="match status" value="1"/>
</dbReference>
<dbReference type="Proteomes" id="UP000290649">
    <property type="component" value="Unassembled WGS sequence"/>
</dbReference>
<reference evidence="3 4" key="1">
    <citation type="journal article" date="2019" name="Int. J. Syst. Evol. Microbiol.">
        <title>Anaerobacillus alkaliphilus sp. nov., a novel alkaliphilic and moderately halophilic bacterium.</title>
        <authorList>
            <person name="Borsodi A.K."/>
            <person name="Aszalos J.M."/>
            <person name="Bihari P."/>
            <person name="Nagy I."/>
            <person name="Schumann P."/>
            <person name="Sproer C."/>
            <person name="Kovacs A.L."/>
            <person name="Boka K."/>
            <person name="Dobosy P."/>
            <person name="Ovari M."/>
            <person name="Szili-Kovacs T."/>
            <person name="Toth E."/>
        </authorList>
    </citation>
    <scope>NUCLEOTIDE SEQUENCE [LARGE SCALE GENOMIC DNA]</scope>
    <source>
        <strain evidence="3 4">B16-10</strain>
    </source>
</reference>
<dbReference type="OrthoDB" id="4426445at2"/>
<proteinExistence type="predicted"/>
<dbReference type="GO" id="GO:0005524">
    <property type="term" value="F:ATP binding"/>
    <property type="evidence" value="ECO:0007669"/>
    <property type="project" value="UniProtKB-UniRule"/>
</dbReference>
<dbReference type="GO" id="GO:0046872">
    <property type="term" value="F:metal ion binding"/>
    <property type="evidence" value="ECO:0007669"/>
    <property type="project" value="InterPro"/>
</dbReference>
<evidence type="ECO:0000313" key="4">
    <source>
        <dbReference type="Proteomes" id="UP000290649"/>
    </source>
</evidence>
<dbReference type="EMBL" id="QOUX01000046">
    <property type="protein sequence ID" value="RXI98428.1"/>
    <property type="molecule type" value="Genomic_DNA"/>
</dbReference>
<dbReference type="PANTHER" id="PTHR21621:SF2">
    <property type="entry name" value="COENZYME GAMMA-F420-2:ALPHA-L-GLUTAMATE LIGASE"/>
    <property type="match status" value="1"/>
</dbReference>
<dbReference type="InterPro" id="IPR011761">
    <property type="entry name" value="ATP-grasp"/>
</dbReference>
<keyword evidence="1" id="KW-0547">Nucleotide-binding</keyword>
<feature type="domain" description="ATP-grasp" evidence="2">
    <location>
        <begin position="104"/>
        <end position="284"/>
    </location>
</feature>
<dbReference type="PANTHER" id="PTHR21621">
    <property type="entry name" value="RIBOSOMAL PROTEIN S6 MODIFICATION PROTEIN"/>
    <property type="match status" value="1"/>
</dbReference>
<evidence type="ECO:0000259" key="2">
    <source>
        <dbReference type="PROSITE" id="PS50975"/>
    </source>
</evidence>
<evidence type="ECO:0000313" key="3">
    <source>
        <dbReference type="EMBL" id="RXI98428.1"/>
    </source>
</evidence>
<protein>
    <submittedName>
        <fullName evidence="3">ATP-grasp domain-containing protein</fullName>
    </submittedName>
</protein>
<evidence type="ECO:0000256" key="1">
    <source>
        <dbReference type="PROSITE-ProRule" id="PRU00409"/>
    </source>
</evidence>
<dbReference type="SUPFAM" id="SSF56059">
    <property type="entry name" value="Glutathione synthetase ATP-binding domain-like"/>
    <property type="match status" value="1"/>
</dbReference>
<dbReference type="Pfam" id="PF08443">
    <property type="entry name" value="RimK"/>
    <property type="match status" value="1"/>
</dbReference>